<dbReference type="PANTHER" id="PTHR36181">
    <property type="entry name" value="INTRON-ENCODED ENDONUCLEASE AI3-RELATED"/>
    <property type="match status" value="1"/>
</dbReference>
<dbReference type="InterPro" id="IPR027434">
    <property type="entry name" value="Homing_endonucl"/>
</dbReference>
<dbReference type="EMBL" id="DQ421380">
    <property type="protein sequence ID" value="ABD91530.1"/>
    <property type="molecule type" value="Genomic_DNA"/>
</dbReference>
<dbReference type="SUPFAM" id="SSF55608">
    <property type="entry name" value="Homing endonucleases"/>
    <property type="match status" value="1"/>
</dbReference>
<proteinExistence type="predicted"/>
<accession>A3QRN7</accession>
<feature type="domain" description="Homing endonuclease LAGLIDADG" evidence="1">
    <location>
        <begin position="10"/>
        <end position="102"/>
    </location>
</feature>
<organism evidence="2">
    <name type="scientific">Synechococcus sp. C9</name>
    <dbReference type="NCBI Taxonomy" id="102119"/>
    <lineage>
        <taxon>Bacteria</taxon>
        <taxon>Bacillati</taxon>
        <taxon>Cyanobacteriota</taxon>
        <taxon>Cyanophyceae</taxon>
        <taxon>Synechococcales</taxon>
        <taxon>Synechococcaceae</taxon>
        <taxon>Synechococcus</taxon>
    </lineage>
</organism>
<keyword evidence="2" id="KW-0378">Hydrolase</keyword>
<dbReference type="InterPro" id="IPR004860">
    <property type="entry name" value="LAGLIDADG_dom"/>
</dbReference>
<dbReference type="PANTHER" id="PTHR36181:SF4">
    <property type="entry name" value="LAGLIDADG ENDONUCLEASE"/>
    <property type="match status" value="1"/>
</dbReference>
<protein>
    <submittedName>
        <fullName evidence="2">Homing endonuclease</fullName>
    </submittedName>
</protein>
<keyword evidence="2" id="KW-0255">Endonuclease</keyword>
<dbReference type="InterPro" id="IPR051289">
    <property type="entry name" value="LAGLIDADG_Endonuclease"/>
</dbReference>
<keyword evidence="2" id="KW-0540">Nuclease</keyword>
<evidence type="ECO:0000259" key="1">
    <source>
        <dbReference type="Pfam" id="PF00961"/>
    </source>
</evidence>
<dbReference type="Gene3D" id="3.10.28.10">
    <property type="entry name" value="Homing endonucleases"/>
    <property type="match status" value="1"/>
</dbReference>
<sequence>MSSPEVLSYIAGFLDGDGSINVQLVRRKDYRLGYQIRPSITFFQKQKHRAFLEWLQSVFSVGCIRERKDGMSEYSVVDVKSVERILTQLQPYIRLKQKQCDLMLEIVAELKHSARLSPQDFLALAKKVDVFEELNDSKKRTIKSSQVAEFMRVRHILIP</sequence>
<dbReference type="GO" id="GO:0004519">
    <property type="term" value="F:endonuclease activity"/>
    <property type="evidence" value="ECO:0007669"/>
    <property type="project" value="UniProtKB-KW"/>
</dbReference>
<name>A3QRN7_9SYNE</name>
<evidence type="ECO:0000313" key="2">
    <source>
        <dbReference type="EMBL" id="ABD91530.1"/>
    </source>
</evidence>
<dbReference type="AlphaFoldDB" id="A3QRN7"/>
<reference evidence="2" key="1">
    <citation type="journal article" date="2007" name="BMC Evol. Biol.">
        <title>Cyanobacterial ribosomal RNA genes with multiple, endonuclease-encoding group I introns.</title>
        <authorList>
            <person name="Haugen P."/>
            <person name="Bhattacharya D."/>
            <person name="Palmer J.D."/>
            <person name="Turner S."/>
            <person name="Lewis L.A."/>
            <person name="Pryer K.M."/>
        </authorList>
    </citation>
    <scope>NUCLEOTIDE SEQUENCE</scope>
    <source>
        <strain evidence="2">C9</strain>
    </source>
</reference>
<dbReference type="Pfam" id="PF00961">
    <property type="entry name" value="LAGLIDADG_1"/>
    <property type="match status" value="1"/>
</dbReference>